<accession>A0A3A1NF66</accession>
<dbReference type="PROSITE" id="PS51257">
    <property type="entry name" value="PROKAR_LIPOPROTEIN"/>
    <property type="match status" value="1"/>
</dbReference>
<sequence>MKKFQLTSFLFSLVLLLLSCSSDSEDPAPEPEPDVIAPTVTVQIAGSTNDSTGEPSVFSNQITINISAQDAGGVAKVEAFINNQKVGEDNSAPFQLTIDLSNYSSKIPSTGKFQDYILKIVATDTSGNEGVSEQIIHIDNELPAISEVSLSDRQVIGGDTNTFTFTASDNEGLSIVKIYINNELASEISNDLYEFNINTLDLSDGENILKIEATDLAENTTSHEVTFIADNTGPLIVPNTVEEGQILDEEFLMSITLSDTYSNVTMFDVTLGGQNLLTSGVDFPSGTDGQVDFDMNPENYSTGEQILKIIAFDSLGNTSVVEIPVQILRLLVTITIPEGFLSPNIPSNHFAFVSEMNGEPIDVEEIFFETREVKLHAQGEFDTTQSFVLTYASVVGPNRNTSYLYSIMNLTRENPGALELEVPKRFSFNGGIPYPINGFASTSQLYCFGKDFNFSSSESGDTLLGTSSPQNHPTGTEQIYIYSYNSLNNDYRYQFVPKPIPNGFEINYEDFTTDGLTDQSIDLSTFSNDGRSSLAIFGYNNDMEYQNDFQSQIWRSGYGYQISQFPYRLNNNFYGYSHDFIRGNYRSFGAGLPSSQPVAPNWTIDYTHISNQIALNLTGNDHTTGRILFNGGYDVQMPYEWQLEFNSQQETSITLPKIPEDMQSFAINNHYQNASFELLHLELLKFQGIDSYNEYITNIVKTNKSFKKTAFQFQSIFKSEIDGYQPFTRSSYFYNEW</sequence>
<dbReference type="Gene3D" id="2.60.40.10">
    <property type="entry name" value="Immunoglobulins"/>
    <property type="match status" value="2"/>
</dbReference>
<dbReference type="InterPro" id="IPR013783">
    <property type="entry name" value="Ig-like_fold"/>
</dbReference>
<gene>
    <name evidence="2" type="ORF">D2V05_14010</name>
    <name evidence="3" type="ORF">FQ017_13880</name>
</gene>
<dbReference type="AlphaFoldDB" id="A0A3A1NF66"/>
<feature type="signal peptide" evidence="1">
    <location>
        <begin position="1"/>
        <end position="24"/>
    </location>
</feature>
<reference evidence="3 5" key="2">
    <citation type="submission" date="2019-07" db="EMBL/GenBank/DDBJ databases">
        <title>Draft genome of two Muricauda strains isolated from deep sea.</title>
        <authorList>
            <person name="Sun C."/>
        </authorList>
    </citation>
    <scope>NUCLEOTIDE SEQUENCE [LARGE SCALE GENOMIC DNA]</scope>
    <source>
        <strain evidence="3 5">72</strain>
    </source>
</reference>
<organism evidence="2 4">
    <name type="scientific">Flagellimonas pelagia</name>
    <dbReference type="NCBI Taxonomy" id="2306998"/>
    <lineage>
        <taxon>Bacteria</taxon>
        <taxon>Pseudomonadati</taxon>
        <taxon>Bacteroidota</taxon>
        <taxon>Flavobacteriia</taxon>
        <taxon>Flavobacteriales</taxon>
        <taxon>Flavobacteriaceae</taxon>
        <taxon>Flagellimonas</taxon>
    </lineage>
</organism>
<dbReference type="RefSeq" id="WP_119648256.1">
    <property type="nucleotide sequence ID" value="NZ_QXFI01000032.1"/>
</dbReference>
<evidence type="ECO:0000313" key="3">
    <source>
        <dbReference type="EMBL" id="TXJ92516.1"/>
    </source>
</evidence>
<keyword evidence="1" id="KW-0732">Signal</keyword>
<name>A0A3A1NF66_9FLAO</name>
<dbReference type="EMBL" id="VNWK01000032">
    <property type="protein sequence ID" value="TXJ92516.1"/>
    <property type="molecule type" value="Genomic_DNA"/>
</dbReference>
<protein>
    <recommendedName>
        <fullName evidence="6">Cadherin domain-containing protein</fullName>
    </recommendedName>
</protein>
<evidence type="ECO:0000256" key="1">
    <source>
        <dbReference type="SAM" id="SignalP"/>
    </source>
</evidence>
<evidence type="ECO:0008006" key="6">
    <source>
        <dbReference type="Google" id="ProtNLM"/>
    </source>
</evidence>
<proteinExistence type="predicted"/>
<evidence type="ECO:0000313" key="4">
    <source>
        <dbReference type="Proteomes" id="UP000266691"/>
    </source>
</evidence>
<feature type="chain" id="PRO_5017369507" description="Cadherin domain-containing protein" evidence="1">
    <location>
        <begin position="25"/>
        <end position="737"/>
    </location>
</feature>
<dbReference type="Proteomes" id="UP000266691">
    <property type="component" value="Unassembled WGS sequence"/>
</dbReference>
<dbReference type="Proteomes" id="UP000321621">
    <property type="component" value="Unassembled WGS sequence"/>
</dbReference>
<keyword evidence="5" id="KW-1185">Reference proteome</keyword>
<evidence type="ECO:0000313" key="2">
    <source>
        <dbReference type="EMBL" id="RIV43289.1"/>
    </source>
</evidence>
<dbReference type="OrthoDB" id="1179649at2"/>
<comment type="caution">
    <text evidence="2">The sequence shown here is derived from an EMBL/GenBank/DDBJ whole genome shotgun (WGS) entry which is preliminary data.</text>
</comment>
<reference evidence="2 4" key="1">
    <citation type="submission" date="2018-08" db="EMBL/GenBank/DDBJ databases">
        <title>Proposal of Muricauda 72 sp.nov. and Muricauda NH166 sp.nov., isolated from seawater.</title>
        <authorList>
            <person name="Cheng H."/>
            <person name="Wu Y.-H."/>
            <person name="Guo L.-L."/>
            <person name="Xu X.-W."/>
        </authorList>
    </citation>
    <scope>NUCLEOTIDE SEQUENCE [LARGE SCALE GENOMIC DNA]</scope>
    <source>
        <strain evidence="2 4">72</strain>
    </source>
</reference>
<dbReference type="EMBL" id="QXFI01000032">
    <property type="protein sequence ID" value="RIV43289.1"/>
    <property type="molecule type" value="Genomic_DNA"/>
</dbReference>
<evidence type="ECO:0000313" key="5">
    <source>
        <dbReference type="Proteomes" id="UP000321621"/>
    </source>
</evidence>
<dbReference type="Pfam" id="PF17957">
    <property type="entry name" value="Big_7"/>
    <property type="match status" value="2"/>
</dbReference>